<protein>
    <submittedName>
        <fullName evidence="2">Uncharacterized protein</fullName>
    </submittedName>
</protein>
<dbReference type="Proteomes" id="UP000505355">
    <property type="component" value="Chromosome"/>
</dbReference>
<keyword evidence="1" id="KW-1133">Transmembrane helix</keyword>
<evidence type="ECO:0000313" key="3">
    <source>
        <dbReference type="Proteomes" id="UP000505355"/>
    </source>
</evidence>
<dbReference type="RefSeq" id="WP_173417404.1">
    <property type="nucleotide sequence ID" value="NZ_CP054139.1"/>
</dbReference>
<accession>A0A7D4UDS1</accession>
<name>A0A7D4UDS1_9SPHI</name>
<organism evidence="2 3">
    <name type="scientific">Mucilaginibacter mali</name>
    <dbReference type="NCBI Taxonomy" id="2740462"/>
    <lineage>
        <taxon>Bacteria</taxon>
        <taxon>Pseudomonadati</taxon>
        <taxon>Bacteroidota</taxon>
        <taxon>Sphingobacteriia</taxon>
        <taxon>Sphingobacteriales</taxon>
        <taxon>Sphingobacteriaceae</taxon>
        <taxon>Mucilaginibacter</taxon>
    </lineage>
</organism>
<keyword evidence="1" id="KW-0812">Transmembrane</keyword>
<feature type="transmembrane region" description="Helical" evidence="1">
    <location>
        <begin position="42"/>
        <end position="65"/>
    </location>
</feature>
<reference evidence="2 3" key="1">
    <citation type="submission" date="2020-05" db="EMBL/GenBank/DDBJ databases">
        <title>Mucilaginibacter mali sp. nov.</title>
        <authorList>
            <person name="Kim H.S."/>
            <person name="Lee K.C."/>
            <person name="Suh M.K."/>
            <person name="Kim J.-S."/>
            <person name="Han K.-I."/>
            <person name="Eom M.K."/>
            <person name="Shin Y.K."/>
            <person name="Lee J.-S."/>
        </authorList>
    </citation>
    <scope>NUCLEOTIDE SEQUENCE [LARGE SCALE GENOMIC DNA]</scope>
    <source>
        <strain evidence="2 3">G2-14</strain>
    </source>
</reference>
<keyword evidence="1" id="KW-0472">Membrane</keyword>
<dbReference type="KEGG" id="mmab:HQ865_24345"/>
<evidence type="ECO:0000256" key="1">
    <source>
        <dbReference type="SAM" id="Phobius"/>
    </source>
</evidence>
<proteinExistence type="predicted"/>
<dbReference type="EMBL" id="CP054139">
    <property type="protein sequence ID" value="QKJ32758.1"/>
    <property type="molecule type" value="Genomic_DNA"/>
</dbReference>
<feature type="transmembrane region" description="Helical" evidence="1">
    <location>
        <begin position="12"/>
        <end position="30"/>
    </location>
</feature>
<feature type="transmembrane region" description="Helical" evidence="1">
    <location>
        <begin position="80"/>
        <end position="101"/>
    </location>
</feature>
<dbReference type="AlphaFoldDB" id="A0A7D4UDS1"/>
<gene>
    <name evidence="2" type="ORF">HQ865_24345</name>
</gene>
<keyword evidence="3" id="KW-1185">Reference proteome</keyword>
<evidence type="ECO:0000313" key="2">
    <source>
        <dbReference type="EMBL" id="QKJ32758.1"/>
    </source>
</evidence>
<feature type="transmembrane region" description="Helical" evidence="1">
    <location>
        <begin position="107"/>
        <end position="129"/>
    </location>
</feature>
<sequence length="143" mass="16457">MYYNSFQYSLRIWFTTAIVVPHVYIMYFFASRGIGAYLPMGAYLVLILESLLITLPGWFVFWLMLDKLCKTELPMSTKKLISWGMLQTLMLVLFAVIIHGLGDRATTWSSCFDFILIGSVAIPACVFLFKLHPIKDATHRFDL</sequence>